<dbReference type="EMBL" id="JAKOGG010000002">
    <property type="protein sequence ID" value="MCS4555700.1"/>
    <property type="molecule type" value="Genomic_DNA"/>
</dbReference>
<accession>A0ABT2FH90</accession>
<dbReference type="Proteomes" id="UP001201549">
    <property type="component" value="Unassembled WGS sequence"/>
</dbReference>
<feature type="transmembrane region" description="Helical" evidence="1">
    <location>
        <begin position="92"/>
        <end position="114"/>
    </location>
</feature>
<evidence type="ECO:0000313" key="3">
    <source>
        <dbReference type="Proteomes" id="UP001201549"/>
    </source>
</evidence>
<gene>
    <name evidence="2" type="ORF">L9G74_04560</name>
</gene>
<proteinExistence type="predicted"/>
<sequence length="198" mass="22110">MASKKSKFAIFRPGTHIVAKVFACIFMVILFASLISIFVNVLIDTWLVEALYWVAGGLSLIMILVVTIALCISRDYRERSRLQVGSPWKMVLGMLVGIPLLMVMGICKGLPSVLHMMLPSEERVVIVTVDHKPSSYYNRGCDGELFINEFDGLFSNVCGIQKADWQQLQAEQKIMLFGKRSAIGFSYKGYRLGPVPSP</sequence>
<protein>
    <submittedName>
        <fullName evidence="2">Uncharacterized protein</fullName>
    </submittedName>
</protein>
<evidence type="ECO:0000256" key="1">
    <source>
        <dbReference type="SAM" id="Phobius"/>
    </source>
</evidence>
<keyword evidence="1" id="KW-0472">Membrane</keyword>
<keyword evidence="1" id="KW-1133">Transmembrane helix</keyword>
<evidence type="ECO:0000313" key="2">
    <source>
        <dbReference type="EMBL" id="MCS4555700.1"/>
    </source>
</evidence>
<reference evidence="3" key="1">
    <citation type="submission" date="2023-07" db="EMBL/GenBank/DDBJ databases">
        <title>Shewanella mangrovi sp. nov., an acetaldehyde- degrading bacterium isolated from mangrove sediment.</title>
        <authorList>
            <person name="Liu Y."/>
        </authorList>
    </citation>
    <scope>NUCLEOTIDE SEQUENCE [LARGE SCALE GENOMIC DNA]</scope>
    <source>
        <strain evidence="3">C32</strain>
    </source>
</reference>
<name>A0ABT2FH90_9GAMM</name>
<dbReference type="RefSeq" id="WP_238895091.1">
    <property type="nucleotide sequence ID" value="NZ_JAKOGG010000002.1"/>
</dbReference>
<feature type="transmembrane region" description="Helical" evidence="1">
    <location>
        <begin position="21"/>
        <end position="39"/>
    </location>
</feature>
<keyword evidence="3" id="KW-1185">Reference proteome</keyword>
<organism evidence="2 3">
    <name type="scientific">Shewanella electrica</name>
    <dbReference type="NCBI Taxonomy" id="515560"/>
    <lineage>
        <taxon>Bacteria</taxon>
        <taxon>Pseudomonadati</taxon>
        <taxon>Pseudomonadota</taxon>
        <taxon>Gammaproteobacteria</taxon>
        <taxon>Alteromonadales</taxon>
        <taxon>Shewanellaceae</taxon>
        <taxon>Shewanella</taxon>
    </lineage>
</organism>
<feature type="transmembrane region" description="Helical" evidence="1">
    <location>
        <begin position="51"/>
        <end position="72"/>
    </location>
</feature>
<keyword evidence="1" id="KW-0812">Transmembrane</keyword>
<comment type="caution">
    <text evidence="2">The sequence shown here is derived from an EMBL/GenBank/DDBJ whole genome shotgun (WGS) entry which is preliminary data.</text>
</comment>